<organism evidence="1 2">
    <name type="scientific">Mycobacterium europaeum</name>
    <dbReference type="NCBI Taxonomy" id="761804"/>
    <lineage>
        <taxon>Bacteria</taxon>
        <taxon>Bacillati</taxon>
        <taxon>Actinomycetota</taxon>
        <taxon>Actinomycetes</taxon>
        <taxon>Mycobacteriales</taxon>
        <taxon>Mycobacteriaceae</taxon>
        <taxon>Mycobacterium</taxon>
        <taxon>Mycobacterium simiae complex</taxon>
    </lineage>
</organism>
<dbReference type="Proteomes" id="UP000199601">
    <property type="component" value="Unassembled WGS sequence"/>
</dbReference>
<dbReference type="EMBL" id="CTEC01000001">
    <property type="protein sequence ID" value="CQD05557.1"/>
    <property type="molecule type" value="Genomic_DNA"/>
</dbReference>
<keyword evidence="2" id="KW-1185">Reference proteome</keyword>
<name>A0A0U1D064_9MYCO</name>
<evidence type="ECO:0000313" key="2">
    <source>
        <dbReference type="Proteomes" id="UP000199601"/>
    </source>
</evidence>
<gene>
    <name evidence="1" type="ORF">BN000_01086</name>
</gene>
<reference evidence="2" key="1">
    <citation type="submission" date="2015-03" db="EMBL/GenBank/DDBJ databases">
        <authorList>
            <person name="Urmite Genomes"/>
        </authorList>
    </citation>
    <scope>NUCLEOTIDE SEQUENCE [LARGE SCALE GENOMIC DNA]</scope>
    <source>
        <strain evidence="2">CSUR P1344</strain>
    </source>
</reference>
<sequence>MYARGEQYYVSAMRNTMGFTKFPAIHTSIVWKRAIGFG</sequence>
<evidence type="ECO:0000313" key="1">
    <source>
        <dbReference type="EMBL" id="CQD05557.1"/>
    </source>
</evidence>
<proteinExistence type="predicted"/>
<accession>A0A0U1D064</accession>
<dbReference type="AlphaFoldDB" id="A0A0U1D064"/>
<protein>
    <submittedName>
        <fullName evidence="1">Uncharacterized protein</fullName>
    </submittedName>
</protein>